<accession>A0A0A9FRB5</accession>
<dbReference type="AlphaFoldDB" id="A0A0A9FRB5"/>
<evidence type="ECO:0000313" key="1">
    <source>
        <dbReference type="EMBL" id="JAE14832.1"/>
    </source>
</evidence>
<reference evidence="1" key="2">
    <citation type="journal article" date="2015" name="Data Brief">
        <title>Shoot transcriptome of the giant reed, Arundo donax.</title>
        <authorList>
            <person name="Barrero R.A."/>
            <person name="Guerrero F.D."/>
            <person name="Moolhuijzen P."/>
            <person name="Goolsby J.A."/>
            <person name="Tidwell J."/>
            <person name="Bellgard S.E."/>
            <person name="Bellgard M.I."/>
        </authorList>
    </citation>
    <scope>NUCLEOTIDE SEQUENCE</scope>
    <source>
        <tissue evidence="1">Shoot tissue taken approximately 20 cm above the soil surface</tissue>
    </source>
</reference>
<proteinExistence type="predicted"/>
<protein>
    <submittedName>
        <fullName evidence="1">Uncharacterized protein</fullName>
    </submittedName>
</protein>
<reference evidence="1" key="1">
    <citation type="submission" date="2014-09" db="EMBL/GenBank/DDBJ databases">
        <authorList>
            <person name="Magalhaes I.L.F."/>
            <person name="Oliveira U."/>
            <person name="Santos F.R."/>
            <person name="Vidigal T.H.D.A."/>
            <person name="Brescovit A.D."/>
            <person name="Santos A.J."/>
        </authorList>
    </citation>
    <scope>NUCLEOTIDE SEQUENCE</scope>
    <source>
        <tissue evidence="1">Shoot tissue taken approximately 20 cm above the soil surface</tissue>
    </source>
</reference>
<organism evidence="1">
    <name type="scientific">Arundo donax</name>
    <name type="common">Giant reed</name>
    <name type="synonym">Donax arundinaceus</name>
    <dbReference type="NCBI Taxonomy" id="35708"/>
    <lineage>
        <taxon>Eukaryota</taxon>
        <taxon>Viridiplantae</taxon>
        <taxon>Streptophyta</taxon>
        <taxon>Embryophyta</taxon>
        <taxon>Tracheophyta</taxon>
        <taxon>Spermatophyta</taxon>
        <taxon>Magnoliopsida</taxon>
        <taxon>Liliopsida</taxon>
        <taxon>Poales</taxon>
        <taxon>Poaceae</taxon>
        <taxon>PACMAD clade</taxon>
        <taxon>Arundinoideae</taxon>
        <taxon>Arundineae</taxon>
        <taxon>Arundo</taxon>
    </lineage>
</organism>
<sequence length="39" mass="4693">MKSYADNIIPILPKQQRCCLLLDLLDMPFYCKFFYDFNA</sequence>
<dbReference type="EMBL" id="GBRH01183064">
    <property type="protein sequence ID" value="JAE14832.1"/>
    <property type="molecule type" value="Transcribed_RNA"/>
</dbReference>
<name>A0A0A9FRB5_ARUDO</name>